<gene>
    <name evidence="1" type="ORF">GR303_07050</name>
</gene>
<protein>
    <recommendedName>
        <fullName evidence="3">HNH endonuclease</fullName>
    </recommendedName>
</protein>
<reference evidence="1 2" key="1">
    <citation type="submission" date="2020-01" db="EMBL/GenBank/DDBJ databases">
        <title>Microvirga sp. nov., an arsenate reduction bacterium isolated from Tibet hotspring sediments.</title>
        <authorList>
            <person name="Yuan C.-G."/>
        </authorList>
    </citation>
    <scope>NUCLEOTIDE SEQUENCE [LARGE SCALE GENOMIC DNA]</scope>
    <source>
        <strain evidence="1 2">SYSU G3D203</strain>
    </source>
</reference>
<accession>A0ABW9YUS2</accession>
<sequence length="250" mass="28198">MADTVLDAPRALRNFVCEGCAASIQGIRRTKKFCEACAKQARLASARKYDAANPRDRSVQKQRKCCGCSTEFVTTKAWVRYCDPCRAEAREAGPSEHYYLRNPTATSISGEHRTCRHCGGGFPVKAKRQVFCCRSCRQKAESATPEVRLNARVRAGIHKTLKSGKGGRSWSELVGYSVEELKAHLERQFLPGMGWHNMGDWHLDHRLPLASFSFDSAEHPDFRAAWALTNLQPLWAEQNIKKKAQRLFLV</sequence>
<proteinExistence type="predicted"/>
<evidence type="ECO:0000313" key="1">
    <source>
        <dbReference type="EMBL" id="NBJ24112.1"/>
    </source>
</evidence>
<comment type="caution">
    <text evidence="1">The sequence shown here is derived from an EMBL/GenBank/DDBJ whole genome shotgun (WGS) entry which is preliminary data.</text>
</comment>
<keyword evidence="2" id="KW-1185">Reference proteome</keyword>
<evidence type="ECO:0008006" key="3">
    <source>
        <dbReference type="Google" id="ProtNLM"/>
    </source>
</evidence>
<dbReference type="RefSeq" id="WP_161725995.1">
    <property type="nucleotide sequence ID" value="NZ_JAAAXI010000027.1"/>
</dbReference>
<evidence type="ECO:0000313" key="2">
    <source>
        <dbReference type="Proteomes" id="UP000818323"/>
    </source>
</evidence>
<dbReference type="EMBL" id="JAAAXJ010000003">
    <property type="protein sequence ID" value="NBJ24112.1"/>
    <property type="molecule type" value="Genomic_DNA"/>
</dbReference>
<name>A0ABW9YUS2_9HYPH</name>
<dbReference type="Proteomes" id="UP000818323">
    <property type="component" value="Unassembled WGS sequence"/>
</dbReference>
<organism evidence="1 2">
    <name type="scientific">Microvirga arsenatis</name>
    <dbReference type="NCBI Taxonomy" id="2692265"/>
    <lineage>
        <taxon>Bacteria</taxon>
        <taxon>Pseudomonadati</taxon>
        <taxon>Pseudomonadota</taxon>
        <taxon>Alphaproteobacteria</taxon>
        <taxon>Hyphomicrobiales</taxon>
        <taxon>Methylobacteriaceae</taxon>
        <taxon>Microvirga</taxon>
    </lineage>
</organism>